<dbReference type="InterPro" id="IPR013099">
    <property type="entry name" value="K_chnl_dom"/>
</dbReference>
<keyword evidence="15" id="KW-1185">Reference proteome</keyword>
<dbReference type="Proteomes" id="UP000265566">
    <property type="component" value="Chromosome 4"/>
</dbReference>
<reference evidence="12 15" key="1">
    <citation type="journal article" date="2011" name="Nature">
        <title>The Medicago genome provides insight into the evolution of rhizobial symbioses.</title>
        <authorList>
            <person name="Young N.D."/>
            <person name="Debelle F."/>
            <person name="Oldroyd G.E."/>
            <person name="Geurts R."/>
            <person name="Cannon S.B."/>
            <person name="Udvardi M.K."/>
            <person name="Benedito V.A."/>
            <person name="Mayer K.F."/>
            <person name="Gouzy J."/>
            <person name="Schoof H."/>
            <person name="Van de Peer Y."/>
            <person name="Proost S."/>
            <person name="Cook D.R."/>
            <person name="Meyers B.C."/>
            <person name="Spannagl M."/>
            <person name="Cheung F."/>
            <person name="De Mita S."/>
            <person name="Krishnakumar V."/>
            <person name="Gundlach H."/>
            <person name="Zhou S."/>
            <person name="Mudge J."/>
            <person name="Bharti A.K."/>
            <person name="Murray J.D."/>
            <person name="Naoumkina M.A."/>
            <person name="Rosen B."/>
            <person name="Silverstein K.A."/>
            <person name="Tang H."/>
            <person name="Rombauts S."/>
            <person name="Zhao P.X."/>
            <person name="Zhou P."/>
            <person name="Barbe V."/>
            <person name="Bardou P."/>
            <person name="Bechner M."/>
            <person name="Bellec A."/>
            <person name="Berger A."/>
            <person name="Berges H."/>
            <person name="Bidwell S."/>
            <person name="Bisseling T."/>
            <person name="Choisne N."/>
            <person name="Couloux A."/>
            <person name="Denny R."/>
            <person name="Deshpande S."/>
            <person name="Dai X."/>
            <person name="Doyle J.J."/>
            <person name="Dudez A.M."/>
            <person name="Farmer A.D."/>
            <person name="Fouteau S."/>
            <person name="Franken C."/>
            <person name="Gibelin C."/>
            <person name="Gish J."/>
            <person name="Goldstein S."/>
            <person name="Gonzalez A.J."/>
            <person name="Green P.J."/>
            <person name="Hallab A."/>
            <person name="Hartog M."/>
            <person name="Hua A."/>
            <person name="Humphray S.J."/>
            <person name="Jeong D.H."/>
            <person name="Jing Y."/>
            <person name="Jocker A."/>
            <person name="Kenton S.M."/>
            <person name="Kim D.J."/>
            <person name="Klee K."/>
            <person name="Lai H."/>
            <person name="Lang C."/>
            <person name="Lin S."/>
            <person name="Macmil S.L."/>
            <person name="Magdelenat G."/>
            <person name="Matthews L."/>
            <person name="McCorrison J."/>
            <person name="Monaghan E.L."/>
            <person name="Mun J.H."/>
            <person name="Najar F.Z."/>
            <person name="Nicholson C."/>
            <person name="Noirot C."/>
            <person name="O'Bleness M."/>
            <person name="Paule C.R."/>
            <person name="Poulain J."/>
            <person name="Prion F."/>
            <person name="Qin B."/>
            <person name="Qu C."/>
            <person name="Retzel E.F."/>
            <person name="Riddle C."/>
            <person name="Sallet E."/>
            <person name="Samain S."/>
            <person name="Samson N."/>
            <person name="Sanders I."/>
            <person name="Saurat O."/>
            <person name="Scarpelli C."/>
            <person name="Schiex T."/>
            <person name="Segurens B."/>
            <person name="Severin A.J."/>
            <person name="Sherrier D.J."/>
            <person name="Shi R."/>
            <person name="Sims S."/>
            <person name="Singer S.R."/>
            <person name="Sinharoy S."/>
            <person name="Sterck L."/>
            <person name="Viollet A."/>
            <person name="Wang B.B."/>
            <person name="Wang K."/>
            <person name="Wang M."/>
            <person name="Wang X."/>
            <person name="Warfsmann J."/>
            <person name="Weissenbach J."/>
            <person name="White D.D."/>
            <person name="White J.D."/>
            <person name="Wiley G.B."/>
            <person name="Wincker P."/>
            <person name="Xing Y."/>
            <person name="Yang L."/>
            <person name="Yao Z."/>
            <person name="Ying F."/>
            <person name="Zhai J."/>
            <person name="Zhou L."/>
            <person name="Zuber A."/>
            <person name="Denarie J."/>
            <person name="Dixon R.A."/>
            <person name="May G.D."/>
            <person name="Schwartz D.C."/>
            <person name="Rogers J."/>
            <person name="Quetier F."/>
            <person name="Town C.D."/>
            <person name="Roe B.A."/>
        </authorList>
    </citation>
    <scope>NUCLEOTIDE SEQUENCE [LARGE SCALE GENOMIC DNA]</scope>
    <source>
        <strain evidence="12">A17</strain>
        <strain evidence="14 15">cv. Jemalong A17</strain>
    </source>
</reference>
<evidence type="ECO:0000256" key="3">
    <source>
        <dbReference type="ARBA" id="ARBA00022448"/>
    </source>
</evidence>
<dbReference type="PaxDb" id="3880-AES92789"/>
<proteinExistence type="inferred from homology"/>
<keyword evidence="3" id="KW-0813">Transport</keyword>
<keyword evidence="4 10" id="KW-0812">Transmembrane</keyword>
<dbReference type="GO" id="GO:0005886">
    <property type="term" value="C:plasma membrane"/>
    <property type="evidence" value="ECO:0000318"/>
    <property type="project" value="GO_Central"/>
</dbReference>
<keyword evidence="6 10" id="KW-1133">Transmembrane helix</keyword>
<feature type="transmembrane region" description="Helical" evidence="10">
    <location>
        <begin position="246"/>
        <end position="267"/>
    </location>
</feature>
<dbReference type="eggNOG" id="KOG1418">
    <property type="taxonomic scope" value="Eukaryota"/>
</dbReference>
<dbReference type="EMBL" id="CM001220">
    <property type="protein sequence ID" value="AES92789.2"/>
    <property type="molecule type" value="Genomic_DNA"/>
</dbReference>
<dbReference type="Pfam" id="PF07885">
    <property type="entry name" value="Ion_trans_2"/>
    <property type="match status" value="2"/>
</dbReference>
<evidence type="ECO:0000259" key="11">
    <source>
        <dbReference type="Pfam" id="PF07885"/>
    </source>
</evidence>
<dbReference type="Proteomes" id="UP000002051">
    <property type="component" value="Chromosome 4"/>
</dbReference>
<name>G7JMW6_MEDTR</name>
<sequence>MGSDETQQLLLSESREHSLLNEKNDLLQRRKPRCGGTSETDINLQQEQNGVLQSPLSPQCITEKQEAEFKFRLVFLCLAAYLGTGTLCFYLTSYQIEGIKTNGFLDALYFCVVTMTTVGYGDLVPNSTIAKLLACIYVFTGMALGGLILSKAADYIVEKQEIFLAESMCKAENFGLQEVAKELGTKKSKYKFVLAVATFFVLMIAGTVFLYFIENLDFVDALYCVCSTVTTLGYGDKSFSTAAGRIFAVFWILSSTICLAQSFAYLAELYTEDRQRSLAKMVLTRKLSLSDLEAADLDGDKAVSAAEFVVYKLKEMGKINQEDISAVMESFRKLDCDQSGTLTEADIRNSELS</sequence>
<comment type="similarity">
    <text evidence="2">Belongs to the two pore domain potassium channel (TC 1.A.1.7) family.</text>
</comment>
<dbReference type="Gramene" id="rna27995">
    <property type="protein sequence ID" value="RHN65098.1"/>
    <property type="gene ID" value="gene27995"/>
</dbReference>
<dbReference type="PANTHER" id="PTHR11003">
    <property type="entry name" value="POTASSIUM CHANNEL, SUBFAMILY K"/>
    <property type="match status" value="1"/>
</dbReference>
<dbReference type="GO" id="GO:0071805">
    <property type="term" value="P:potassium ion transmembrane transport"/>
    <property type="evidence" value="ECO:0000318"/>
    <property type="project" value="GO_Central"/>
</dbReference>
<organism evidence="12 15">
    <name type="scientific">Medicago truncatula</name>
    <name type="common">Barrel medic</name>
    <name type="synonym">Medicago tribuloides</name>
    <dbReference type="NCBI Taxonomy" id="3880"/>
    <lineage>
        <taxon>Eukaryota</taxon>
        <taxon>Viridiplantae</taxon>
        <taxon>Streptophyta</taxon>
        <taxon>Embryophyta</taxon>
        <taxon>Tracheophyta</taxon>
        <taxon>Spermatophyta</taxon>
        <taxon>Magnoliopsida</taxon>
        <taxon>eudicotyledons</taxon>
        <taxon>Gunneridae</taxon>
        <taxon>Pentapetalae</taxon>
        <taxon>rosids</taxon>
        <taxon>fabids</taxon>
        <taxon>Fabales</taxon>
        <taxon>Fabaceae</taxon>
        <taxon>Papilionoideae</taxon>
        <taxon>50 kb inversion clade</taxon>
        <taxon>NPAAA clade</taxon>
        <taxon>Hologalegina</taxon>
        <taxon>IRL clade</taxon>
        <taxon>Trifolieae</taxon>
        <taxon>Medicago</taxon>
    </lineage>
</organism>
<evidence type="ECO:0000256" key="9">
    <source>
        <dbReference type="ARBA" id="ARBA00023303"/>
    </source>
</evidence>
<dbReference type="InterPro" id="IPR003280">
    <property type="entry name" value="2pore_dom_K_chnl"/>
</dbReference>
<evidence type="ECO:0000313" key="15">
    <source>
        <dbReference type="Proteomes" id="UP000002051"/>
    </source>
</evidence>
<keyword evidence="8 10" id="KW-0472">Membrane</keyword>
<dbReference type="OrthoDB" id="415460at2759"/>
<dbReference type="EnsemblPlants" id="AES92789">
    <property type="protein sequence ID" value="AES92789"/>
    <property type="gene ID" value="MTR_4g133870"/>
</dbReference>
<accession>A0A0C3X965</accession>
<evidence type="ECO:0000256" key="2">
    <source>
        <dbReference type="ARBA" id="ARBA00010159"/>
    </source>
</evidence>
<evidence type="ECO:0000256" key="6">
    <source>
        <dbReference type="ARBA" id="ARBA00022989"/>
    </source>
</evidence>
<evidence type="ECO:0000256" key="7">
    <source>
        <dbReference type="ARBA" id="ARBA00023065"/>
    </source>
</evidence>
<protein>
    <submittedName>
        <fullName evidence="12">Outward rectifying potassium channel protein</fullName>
    </submittedName>
    <submittedName>
        <fullName evidence="13">Putative Two pore domain potassium channel, EF-hand domain pair</fullName>
    </submittedName>
</protein>
<feature type="transmembrane region" description="Helical" evidence="10">
    <location>
        <begin position="192"/>
        <end position="213"/>
    </location>
</feature>
<dbReference type="ExpressionAtlas" id="G7JMW6">
    <property type="expression patterns" value="differential"/>
</dbReference>
<evidence type="ECO:0000313" key="13">
    <source>
        <dbReference type="EMBL" id="RHN65098.1"/>
    </source>
</evidence>
<dbReference type="SUPFAM" id="SSF47473">
    <property type="entry name" value="EF-hand"/>
    <property type="match status" value="1"/>
</dbReference>
<feature type="transmembrane region" description="Helical" evidence="10">
    <location>
        <begin position="129"/>
        <end position="149"/>
    </location>
</feature>
<accession>G7JMW6</accession>
<dbReference type="PRINTS" id="PR01333">
    <property type="entry name" value="2POREKCHANEL"/>
</dbReference>
<reference evidence="12 15" key="2">
    <citation type="journal article" date="2014" name="BMC Genomics">
        <title>An improved genome release (version Mt4.0) for the model legume Medicago truncatula.</title>
        <authorList>
            <person name="Tang H."/>
            <person name="Krishnakumar V."/>
            <person name="Bidwell S."/>
            <person name="Rosen B."/>
            <person name="Chan A."/>
            <person name="Zhou S."/>
            <person name="Gentzbittel L."/>
            <person name="Childs K.L."/>
            <person name="Yandell M."/>
            <person name="Gundlach H."/>
            <person name="Mayer K.F."/>
            <person name="Schwartz D.C."/>
            <person name="Town C.D."/>
        </authorList>
    </citation>
    <scope>GENOME REANNOTATION</scope>
    <source>
        <strain evidence="14 15">cv. Jemalong A17</strain>
    </source>
</reference>
<feature type="domain" description="Potassium channel" evidence="11">
    <location>
        <begin position="77"/>
        <end position="157"/>
    </location>
</feature>
<dbReference type="GO" id="GO:0015271">
    <property type="term" value="F:outward rectifier potassium channel activity"/>
    <property type="evidence" value="ECO:0000318"/>
    <property type="project" value="GO_Central"/>
</dbReference>
<dbReference type="EMBL" id="PSQE01000004">
    <property type="protein sequence ID" value="RHN65098.1"/>
    <property type="molecule type" value="Genomic_DNA"/>
</dbReference>
<dbReference type="Gene3D" id="1.10.238.10">
    <property type="entry name" value="EF-hand"/>
    <property type="match status" value="1"/>
</dbReference>
<dbReference type="GO" id="GO:0009705">
    <property type="term" value="C:plant-type vacuole membrane"/>
    <property type="evidence" value="ECO:0000318"/>
    <property type="project" value="GO_Central"/>
</dbReference>
<evidence type="ECO:0000256" key="5">
    <source>
        <dbReference type="ARBA" id="ARBA00022837"/>
    </source>
</evidence>
<dbReference type="SUPFAM" id="SSF81324">
    <property type="entry name" value="Voltage-gated potassium channels"/>
    <property type="match status" value="2"/>
</dbReference>
<dbReference type="Gene3D" id="1.10.287.70">
    <property type="match status" value="2"/>
</dbReference>
<reference evidence="13" key="4">
    <citation type="journal article" date="2018" name="Nat. Plants">
        <title>Whole-genome landscape of Medicago truncatula symbiotic genes.</title>
        <authorList>
            <person name="Pecrix Y."/>
            <person name="Gamas P."/>
            <person name="Carrere S."/>
        </authorList>
    </citation>
    <scope>NUCLEOTIDE SEQUENCE</scope>
    <source>
        <tissue evidence="13">Leaves</tissue>
    </source>
</reference>
<dbReference type="InterPro" id="IPR018247">
    <property type="entry name" value="EF_Hand_1_Ca_BS"/>
</dbReference>
<evidence type="ECO:0000256" key="10">
    <source>
        <dbReference type="SAM" id="Phobius"/>
    </source>
</evidence>
<dbReference type="GO" id="GO:0022841">
    <property type="term" value="F:potassium ion leak channel activity"/>
    <property type="evidence" value="ECO:0000318"/>
    <property type="project" value="GO_Central"/>
</dbReference>
<dbReference type="AlphaFoldDB" id="G7JMW6"/>
<evidence type="ECO:0000313" key="14">
    <source>
        <dbReference type="EnsemblPlants" id="AES92789"/>
    </source>
</evidence>
<evidence type="ECO:0000313" key="12">
    <source>
        <dbReference type="EMBL" id="AES92789.2"/>
    </source>
</evidence>
<keyword evidence="5" id="KW-0106">Calcium</keyword>
<gene>
    <name evidence="14" type="primary">11446434</name>
    <name evidence="12" type="ordered locus">MTR_4g133870</name>
    <name evidence="13" type="ORF">MtrunA17_Chr4g0076241</name>
</gene>
<dbReference type="KEGG" id="mtr:11446434"/>
<evidence type="ECO:0000256" key="4">
    <source>
        <dbReference type="ARBA" id="ARBA00022692"/>
    </source>
</evidence>
<feature type="domain" description="Potassium channel" evidence="11">
    <location>
        <begin position="199"/>
        <end position="271"/>
    </location>
</feature>
<keyword evidence="7" id="KW-0406">Ion transport</keyword>
<dbReference type="InterPro" id="IPR011992">
    <property type="entry name" value="EF-hand-dom_pair"/>
</dbReference>
<evidence type="ECO:0000256" key="8">
    <source>
        <dbReference type="ARBA" id="ARBA00023136"/>
    </source>
</evidence>
<reference evidence="14" key="3">
    <citation type="submission" date="2015-04" db="UniProtKB">
        <authorList>
            <consortium name="EnsemblPlants"/>
        </authorList>
    </citation>
    <scope>IDENTIFICATION</scope>
    <source>
        <strain evidence="14">cv. Jemalong A17</strain>
    </source>
</reference>
<dbReference type="PANTHER" id="PTHR11003:SF332">
    <property type="entry name" value="TWO PORE POTASSIUM CHANNEL A"/>
    <property type="match status" value="1"/>
</dbReference>
<evidence type="ECO:0000256" key="1">
    <source>
        <dbReference type="ARBA" id="ARBA00004141"/>
    </source>
</evidence>
<dbReference type="PROSITE" id="PS00018">
    <property type="entry name" value="EF_HAND_1"/>
    <property type="match status" value="2"/>
</dbReference>
<comment type="subcellular location">
    <subcellularLocation>
        <location evidence="1">Membrane</location>
        <topology evidence="1">Multi-pass membrane protein</topology>
    </subcellularLocation>
</comment>
<feature type="transmembrane region" description="Helical" evidence="10">
    <location>
        <begin position="73"/>
        <end position="92"/>
    </location>
</feature>
<keyword evidence="9 12" id="KW-0407">Ion channel</keyword>
<dbReference type="HOGENOM" id="CLU_033675_0_1_1"/>